<comment type="caution">
    <text evidence="1">The sequence shown here is derived from an EMBL/GenBank/DDBJ whole genome shotgun (WGS) entry which is preliminary data.</text>
</comment>
<gene>
    <name evidence="1" type="ORF">BCR41DRAFT_365453</name>
</gene>
<evidence type="ECO:0000313" key="2">
    <source>
        <dbReference type="Proteomes" id="UP000193648"/>
    </source>
</evidence>
<evidence type="ECO:0000313" key="1">
    <source>
        <dbReference type="EMBL" id="ORY93700.1"/>
    </source>
</evidence>
<accession>A0A1Y2G907</accession>
<dbReference type="RefSeq" id="XP_021875195.1">
    <property type="nucleotide sequence ID" value="XM_022026164.1"/>
</dbReference>
<dbReference type="AlphaFoldDB" id="A0A1Y2G907"/>
<name>A0A1Y2G907_9FUNG</name>
<dbReference type="InParanoid" id="A0A1Y2G907"/>
<keyword evidence="2" id="KW-1185">Reference proteome</keyword>
<protein>
    <submittedName>
        <fullName evidence="1">Uncharacterized protein</fullName>
    </submittedName>
</protein>
<reference evidence="1 2" key="1">
    <citation type="submission" date="2016-07" db="EMBL/GenBank/DDBJ databases">
        <title>Pervasive Adenine N6-methylation of Active Genes in Fungi.</title>
        <authorList>
            <consortium name="DOE Joint Genome Institute"/>
            <person name="Mondo S.J."/>
            <person name="Dannebaum R.O."/>
            <person name="Kuo R.C."/>
            <person name="Labutti K."/>
            <person name="Haridas S."/>
            <person name="Kuo A."/>
            <person name="Salamov A."/>
            <person name="Ahrendt S.R."/>
            <person name="Lipzen A."/>
            <person name="Sullivan W."/>
            <person name="Andreopoulos W.B."/>
            <person name="Clum A."/>
            <person name="Lindquist E."/>
            <person name="Daum C."/>
            <person name="Ramamoorthy G.K."/>
            <person name="Gryganskyi A."/>
            <person name="Culley D."/>
            <person name="Magnuson J.K."/>
            <person name="James T.Y."/>
            <person name="O'Malley M.A."/>
            <person name="Stajich J.E."/>
            <person name="Spatafora J.W."/>
            <person name="Visel A."/>
            <person name="Grigoriev I.V."/>
        </authorList>
    </citation>
    <scope>NUCLEOTIDE SEQUENCE [LARGE SCALE GENOMIC DNA]</scope>
    <source>
        <strain evidence="1 2">NRRL 3116</strain>
    </source>
</reference>
<sequence>MTTIKKWAQGHYAKKRTTAAAAVGTTVVTKECTESKNTETLSTTPEIMSDENLKKREAKVTVPSVAGNDFRPGSMLLDVTSAIATTTTATTTIPSSTANTVDTVVTTNAMTASTSDELQAMEAHPIVNKVANHLLKFELLEEVWLGYGIWKV</sequence>
<dbReference type="GeneID" id="33568007"/>
<organism evidence="1 2">
    <name type="scientific">Lobosporangium transversale</name>
    <dbReference type="NCBI Taxonomy" id="64571"/>
    <lineage>
        <taxon>Eukaryota</taxon>
        <taxon>Fungi</taxon>
        <taxon>Fungi incertae sedis</taxon>
        <taxon>Mucoromycota</taxon>
        <taxon>Mortierellomycotina</taxon>
        <taxon>Mortierellomycetes</taxon>
        <taxon>Mortierellales</taxon>
        <taxon>Mortierellaceae</taxon>
        <taxon>Lobosporangium</taxon>
    </lineage>
</organism>
<dbReference type="EMBL" id="MCFF01000092">
    <property type="protein sequence ID" value="ORY93700.1"/>
    <property type="molecule type" value="Genomic_DNA"/>
</dbReference>
<proteinExistence type="predicted"/>
<dbReference type="Proteomes" id="UP000193648">
    <property type="component" value="Unassembled WGS sequence"/>
</dbReference>